<dbReference type="PROSITE" id="PS00061">
    <property type="entry name" value="ADH_SHORT"/>
    <property type="match status" value="1"/>
</dbReference>
<dbReference type="InterPro" id="IPR020904">
    <property type="entry name" value="Sc_DH/Rdtase_CS"/>
</dbReference>
<dbReference type="Pfam" id="PF13561">
    <property type="entry name" value="adh_short_C2"/>
    <property type="match status" value="1"/>
</dbReference>
<keyword evidence="5" id="KW-1185">Reference proteome</keyword>
<dbReference type="PRINTS" id="PR00080">
    <property type="entry name" value="SDRFAMILY"/>
</dbReference>
<accession>A0A1B9GNY5</accession>
<comment type="similarity">
    <text evidence="1">Belongs to the short-chain dehydrogenases/reductases (SDR) family.</text>
</comment>
<evidence type="ECO:0000256" key="1">
    <source>
        <dbReference type="ARBA" id="ARBA00006484"/>
    </source>
</evidence>
<dbReference type="GO" id="GO:0016616">
    <property type="term" value="F:oxidoreductase activity, acting on the CH-OH group of donors, NAD or NADP as acceptor"/>
    <property type="evidence" value="ECO:0007669"/>
    <property type="project" value="TreeGrafter"/>
</dbReference>
<evidence type="ECO:0000313" key="5">
    <source>
        <dbReference type="Proteomes" id="UP000092666"/>
    </source>
</evidence>
<protein>
    <recommendedName>
        <fullName evidence="6">2-deoxy-D-gluconate 3-dehydrogenase</fullName>
    </recommendedName>
</protein>
<evidence type="ECO:0000256" key="3">
    <source>
        <dbReference type="ARBA" id="ARBA00023002"/>
    </source>
</evidence>
<dbReference type="InterPro" id="IPR002347">
    <property type="entry name" value="SDR_fam"/>
</dbReference>
<dbReference type="EMBL" id="KV700128">
    <property type="protein sequence ID" value="OCF32809.1"/>
    <property type="molecule type" value="Genomic_DNA"/>
</dbReference>
<evidence type="ECO:0000313" key="4">
    <source>
        <dbReference type="EMBL" id="OCF32809.1"/>
    </source>
</evidence>
<sequence length="277" mass="28872">MSNPYAAADALQSTPNVPVLDLFSLKGKTALVTGGSRGIGQAIAVALAGAGAQVILAQRDTSNKATQELIEALPDSPGTKIIPCDLEDLDDVKQVFDRALKVASGGTIDILVNCGGMLIREDSVNVTHADWSKVLDINLNALFLLSQAAGKHMIERREGKIVNIASLNSLIGGFRVASYSAAKGAVTQLTKALSNEWAKYNINVNAIAPGSVATDINTEARKNEDFVKSRLAGTPGGRWGAPEDFAGVAVFLASRASQWITGEVITVDGGAMAKGAI</sequence>
<reference evidence="5" key="2">
    <citation type="submission" date="2013-12" db="EMBL/GenBank/DDBJ databases">
        <title>Evolution of pathogenesis and genome organization in the Tremellales.</title>
        <authorList>
            <person name="Cuomo C."/>
            <person name="Litvintseva A."/>
            <person name="Heitman J."/>
            <person name="Chen Y."/>
            <person name="Sun S."/>
            <person name="Springer D."/>
            <person name="Dromer F."/>
            <person name="Young S."/>
            <person name="Zeng Q."/>
            <person name="Chapman S."/>
            <person name="Gujja S."/>
            <person name="Saif S."/>
            <person name="Birren B."/>
        </authorList>
    </citation>
    <scope>NUCLEOTIDE SEQUENCE [LARGE SCALE GENOMIC DNA]</scope>
    <source>
        <strain evidence="5">BCC8398</strain>
    </source>
</reference>
<dbReference type="PRINTS" id="PR00081">
    <property type="entry name" value="GDHRDH"/>
</dbReference>
<evidence type="ECO:0000256" key="2">
    <source>
        <dbReference type="ARBA" id="ARBA00022857"/>
    </source>
</evidence>
<keyword evidence="3" id="KW-0560">Oxidoreductase</keyword>
<reference evidence="4 5" key="1">
    <citation type="submission" date="2013-07" db="EMBL/GenBank/DDBJ databases">
        <title>The Genome Sequence of Cryptococcus heveanensis BCC8398.</title>
        <authorList>
            <consortium name="The Broad Institute Genome Sequencing Platform"/>
            <person name="Cuomo C."/>
            <person name="Litvintseva A."/>
            <person name="Chen Y."/>
            <person name="Heitman J."/>
            <person name="Sun S."/>
            <person name="Springer D."/>
            <person name="Dromer F."/>
            <person name="Young S.K."/>
            <person name="Zeng Q."/>
            <person name="Gargeya S."/>
            <person name="Fitzgerald M."/>
            <person name="Abouelleil A."/>
            <person name="Alvarado L."/>
            <person name="Berlin A.M."/>
            <person name="Chapman S.B."/>
            <person name="Dewar J."/>
            <person name="Goldberg J."/>
            <person name="Griggs A."/>
            <person name="Gujja S."/>
            <person name="Hansen M."/>
            <person name="Howarth C."/>
            <person name="Imamovic A."/>
            <person name="Larimer J."/>
            <person name="McCowan C."/>
            <person name="Murphy C."/>
            <person name="Pearson M."/>
            <person name="Priest M."/>
            <person name="Roberts A."/>
            <person name="Saif S."/>
            <person name="Shea T."/>
            <person name="Sykes S."/>
            <person name="Wortman J."/>
            <person name="Nusbaum C."/>
            <person name="Birren B."/>
        </authorList>
    </citation>
    <scope>NUCLEOTIDE SEQUENCE [LARGE SCALE GENOMIC DNA]</scope>
    <source>
        <strain evidence="4 5">BCC8398</strain>
    </source>
</reference>
<dbReference type="PANTHER" id="PTHR42760">
    <property type="entry name" value="SHORT-CHAIN DEHYDROGENASES/REDUCTASES FAMILY MEMBER"/>
    <property type="match status" value="1"/>
</dbReference>
<proteinExistence type="inferred from homology"/>
<dbReference type="OrthoDB" id="294295at2759"/>
<dbReference type="PANTHER" id="PTHR42760:SF5">
    <property type="entry name" value="2-DEHYDRO-3-DEOXY-D-GLUCONATE 5-DEHYDROGENASE"/>
    <property type="match status" value="1"/>
</dbReference>
<dbReference type="Proteomes" id="UP000092666">
    <property type="component" value="Unassembled WGS sequence"/>
</dbReference>
<dbReference type="AlphaFoldDB" id="A0A1B9GNY5"/>
<dbReference type="STRING" id="1296120.A0A1B9GNY5"/>
<gene>
    <name evidence="4" type="ORF">I316_05445</name>
</gene>
<dbReference type="FunFam" id="3.40.50.720:FF:000084">
    <property type="entry name" value="Short-chain dehydrogenase reductase"/>
    <property type="match status" value="1"/>
</dbReference>
<dbReference type="Gene3D" id="3.40.50.720">
    <property type="entry name" value="NAD(P)-binding Rossmann-like Domain"/>
    <property type="match status" value="1"/>
</dbReference>
<organism evidence="4 5">
    <name type="scientific">Kwoniella heveanensis BCC8398</name>
    <dbReference type="NCBI Taxonomy" id="1296120"/>
    <lineage>
        <taxon>Eukaryota</taxon>
        <taxon>Fungi</taxon>
        <taxon>Dikarya</taxon>
        <taxon>Basidiomycota</taxon>
        <taxon>Agaricomycotina</taxon>
        <taxon>Tremellomycetes</taxon>
        <taxon>Tremellales</taxon>
        <taxon>Cryptococcaceae</taxon>
        <taxon>Kwoniella</taxon>
    </lineage>
</organism>
<dbReference type="InterPro" id="IPR036291">
    <property type="entry name" value="NAD(P)-bd_dom_sf"/>
</dbReference>
<evidence type="ECO:0008006" key="6">
    <source>
        <dbReference type="Google" id="ProtNLM"/>
    </source>
</evidence>
<name>A0A1B9GNY5_9TREE</name>
<dbReference type="SUPFAM" id="SSF51735">
    <property type="entry name" value="NAD(P)-binding Rossmann-fold domains"/>
    <property type="match status" value="1"/>
</dbReference>
<keyword evidence="2" id="KW-0521">NADP</keyword>